<keyword evidence="4 7" id="KW-0233">DNA recombination</keyword>
<evidence type="ECO:0000256" key="5">
    <source>
        <dbReference type="ARBA" id="ARBA00023204"/>
    </source>
</evidence>
<dbReference type="GO" id="GO:0030915">
    <property type="term" value="C:Smc5-Smc6 complex"/>
    <property type="evidence" value="ECO:0007669"/>
    <property type="project" value="UniProtKB-UniRule"/>
</dbReference>
<dbReference type="GO" id="GO:0006310">
    <property type="term" value="P:DNA recombination"/>
    <property type="evidence" value="ECO:0007669"/>
    <property type="project" value="UniProtKB-UniRule"/>
</dbReference>
<dbReference type="RefSeq" id="XP_017884477.1">
    <property type="nucleotide sequence ID" value="XM_018028988.2"/>
</dbReference>
<name>A0AAJ7N9M6_9HYME</name>
<evidence type="ECO:0000259" key="8">
    <source>
        <dbReference type="Pfam" id="PF08743"/>
    </source>
</evidence>
<keyword evidence="3 7" id="KW-0227">DNA damage</keyword>
<keyword evidence="5 7" id="KW-0234">DNA repair</keyword>
<evidence type="ECO:0000256" key="7">
    <source>
        <dbReference type="RuleBase" id="RU365071"/>
    </source>
</evidence>
<evidence type="ECO:0000313" key="9">
    <source>
        <dbReference type="Proteomes" id="UP000694925"/>
    </source>
</evidence>
<dbReference type="Proteomes" id="UP000694925">
    <property type="component" value="Unplaced"/>
</dbReference>
<dbReference type="AlphaFoldDB" id="A0AAJ7N9M6"/>
<organism evidence="9 10">
    <name type="scientific">Ceratina calcarata</name>
    <dbReference type="NCBI Taxonomy" id="156304"/>
    <lineage>
        <taxon>Eukaryota</taxon>
        <taxon>Metazoa</taxon>
        <taxon>Ecdysozoa</taxon>
        <taxon>Arthropoda</taxon>
        <taxon>Hexapoda</taxon>
        <taxon>Insecta</taxon>
        <taxon>Pterygota</taxon>
        <taxon>Neoptera</taxon>
        <taxon>Endopterygota</taxon>
        <taxon>Hymenoptera</taxon>
        <taxon>Apocrita</taxon>
        <taxon>Aculeata</taxon>
        <taxon>Apoidea</taxon>
        <taxon>Anthophila</taxon>
        <taxon>Apidae</taxon>
        <taxon>Ceratina</taxon>
        <taxon>Zadontomerus</taxon>
    </lineage>
</organism>
<evidence type="ECO:0000256" key="6">
    <source>
        <dbReference type="ARBA" id="ARBA00023242"/>
    </source>
</evidence>
<dbReference type="GeneID" id="108627652"/>
<dbReference type="InterPro" id="IPR014854">
    <property type="entry name" value="Nse4_C"/>
</dbReference>
<feature type="domain" description="Non-structural maintenance of chromosome element 4 C-terminal" evidence="8">
    <location>
        <begin position="213"/>
        <end position="299"/>
    </location>
</feature>
<keyword evidence="6 7" id="KW-0539">Nucleus</keyword>
<comment type="subunit">
    <text evidence="7">Component of the SMC5-SMC6 complex.</text>
</comment>
<comment type="subcellular location">
    <subcellularLocation>
        <location evidence="1 7">Nucleus</location>
    </subcellularLocation>
</comment>
<dbReference type="PANTHER" id="PTHR16140">
    <property type="entry name" value="NON-STRUCTURAL MAINTENANCE OF CHROMOSOMES ELEMENT 4"/>
    <property type="match status" value="1"/>
</dbReference>
<dbReference type="Pfam" id="PF08743">
    <property type="entry name" value="Nse4_C"/>
    <property type="match status" value="1"/>
</dbReference>
<comment type="function">
    <text evidence="7">Component of the SMC5-SMC6 complex, that promotes sister chromatid alignment after DNA damage and facilitates double-stranded DNA breaks (DSBs) repair via homologous recombination between sister chromatids.</text>
</comment>
<keyword evidence="9" id="KW-1185">Reference proteome</keyword>
<evidence type="ECO:0000256" key="2">
    <source>
        <dbReference type="ARBA" id="ARBA00008997"/>
    </source>
</evidence>
<gene>
    <name evidence="10" type="primary">LOC108627652</name>
</gene>
<dbReference type="GO" id="GO:0005634">
    <property type="term" value="C:nucleus"/>
    <property type="evidence" value="ECO:0007669"/>
    <property type="project" value="UniProtKB-SubCell"/>
</dbReference>
<evidence type="ECO:0000313" key="10">
    <source>
        <dbReference type="RefSeq" id="XP_017884477.1"/>
    </source>
</evidence>
<dbReference type="PANTHER" id="PTHR16140:SF0">
    <property type="entry name" value="NON-STRUCTURAL MAINTENANCE OF CHROMOSOMES ELEMENT 4"/>
    <property type="match status" value="1"/>
</dbReference>
<reference evidence="10" key="1">
    <citation type="submission" date="2025-08" db="UniProtKB">
        <authorList>
            <consortium name="RefSeq"/>
        </authorList>
    </citation>
    <scope>IDENTIFICATION</scope>
    <source>
        <tissue evidence="10">Whole body</tissue>
    </source>
</reference>
<dbReference type="GO" id="GO:0006281">
    <property type="term" value="P:DNA repair"/>
    <property type="evidence" value="ECO:0007669"/>
    <property type="project" value="UniProtKB-UniRule"/>
</dbReference>
<dbReference type="KEGG" id="ccal:108627652"/>
<evidence type="ECO:0000256" key="1">
    <source>
        <dbReference type="ARBA" id="ARBA00004123"/>
    </source>
</evidence>
<accession>A0AAJ7N9M6</accession>
<sequence length="303" mass="35038">MTEDSSSSSGNKSRRESLLLSPLQKKEKLRSILTKVECLEDSITDMTIETLKTCMNETDEIDADTSLREKVQNQEIILLDSEMMHVSSRILQSYKRSLRDIVSVYDEVEFAHKVMNYIRQNSNVETETPDWSVLESEVTKLFRVEPQYSSFLGTLEPLERKETIKRASIVKAAKAQVKRPENVTTVEKEGESIELTVKIYKLISKYCKNNKKPLDYFRLVLDPTDFGKTVQNILQISFLVRDGHVEIKDSGDALVIVPTKERRTQAATEERPNVQNVIYLNMEQWKSLKDVYRLEKPMIDFDT</sequence>
<dbReference type="InterPro" id="IPR027786">
    <property type="entry name" value="Nse4/EID"/>
</dbReference>
<dbReference type="CTD" id="34434"/>
<proteinExistence type="inferred from homology"/>
<evidence type="ECO:0000256" key="4">
    <source>
        <dbReference type="ARBA" id="ARBA00023172"/>
    </source>
</evidence>
<protein>
    <recommendedName>
        <fullName evidence="7">Non-structural maintenance of chromosomes element 4</fullName>
    </recommendedName>
</protein>
<evidence type="ECO:0000256" key="3">
    <source>
        <dbReference type="ARBA" id="ARBA00022763"/>
    </source>
</evidence>
<comment type="similarity">
    <text evidence="2 7">Belongs to the NSE4 family.</text>
</comment>